<dbReference type="Pfam" id="PF01047">
    <property type="entry name" value="MarR"/>
    <property type="match status" value="1"/>
</dbReference>
<dbReference type="Proteomes" id="UP001231924">
    <property type="component" value="Unassembled WGS sequence"/>
</dbReference>
<evidence type="ECO:0000256" key="1">
    <source>
        <dbReference type="SAM" id="MobiDB-lite"/>
    </source>
</evidence>
<sequence>MPTTSSDLASSPMGVGEVTDPHDPMLPARLRLAVGRLNRRIRVDAAAVLPPLQTSVLVTLEEHEPLRLSELARREAVTPPTMSRVLAALDDAGLLVRTPDPQDARSALVELSADGRAMIERLRTERTAILAERLDRLPAEQREALAAALPALEALATVPAQ</sequence>
<dbReference type="InterPro" id="IPR052526">
    <property type="entry name" value="HTH-type_Bedaq_tolerance"/>
</dbReference>
<reference evidence="3 4" key="1">
    <citation type="submission" date="2023-06" db="EMBL/GenBank/DDBJ databases">
        <title>Actinomycetospora Odt1-22.</title>
        <authorList>
            <person name="Supong K."/>
        </authorList>
    </citation>
    <scope>NUCLEOTIDE SEQUENCE [LARGE SCALE GENOMIC DNA]</scope>
    <source>
        <strain evidence="3 4">Odt1-22</strain>
    </source>
</reference>
<evidence type="ECO:0000313" key="4">
    <source>
        <dbReference type="Proteomes" id="UP001231924"/>
    </source>
</evidence>
<evidence type="ECO:0000259" key="2">
    <source>
        <dbReference type="PROSITE" id="PS50995"/>
    </source>
</evidence>
<comment type="caution">
    <text evidence="3">The sequence shown here is derived from an EMBL/GenBank/DDBJ whole genome shotgun (WGS) entry which is preliminary data.</text>
</comment>
<proteinExistence type="predicted"/>
<dbReference type="PANTHER" id="PTHR39515">
    <property type="entry name" value="CONSERVED PROTEIN"/>
    <property type="match status" value="1"/>
</dbReference>
<feature type="region of interest" description="Disordered" evidence="1">
    <location>
        <begin position="1"/>
        <end position="24"/>
    </location>
</feature>
<gene>
    <name evidence="3" type="ORF">QRT03_19785</name>
</gene>
<dbReference type="PROSITE" id="PS50995">
    <property type="entry name" value="HTH_MARR_2"/>
    <property type="match status" value="1"/>
</dbReference>
<dbReference type="InterPro" id="IPR036390">
    <property type="entry name" value="WH_DNA-bd_sf"/>
</dbReference>
<dbReference type="SUPFAM" id="SSF46785">
    <property type="entry name" value="Winged helix' DNA-binding domain"/>
    <property type="match status" value="1"/>
</dbReference>
<dbReference type="PRINTS" id="PR00598">
    <property type="entry name" value="HTHMARR"/>
</dbReference>
<dbReference type="SMART" id="SM00347">
    <property type="entry name" value="HTH_MARR"/>
    <property type="match status" value="1"/>
</dbReference>
<accession>A0ABT7ME04</accession>
<dbReference type="InterPro" id="IPR036388">
    <property type="entry name" value="WH-like_DNA-bd_sf"/>
</dbReference>
<dbReference type="EMBL" id="JASVWF010000004">
    <property type="protein sequence ID" value="MDL5158217.1"/>
    <property type="molecule type" value="Genomic_DNA"/>
</dbReference>
<dbReference type="Gene3D" id="1.10.10.10">
    <property type="entry name" value="Winged helix-like DNA-binding domain superfamily/Winged helix DNA-binding domain"/>
    <property type="match status" value="1"/>
</dbReference>
<keyword evidence="4" id="KW-1185">Reference proteome</keyword>
<organism evidence="3 4">
    <name type="scientific">Actinomycetospora termitidis</name>
    <dbReference type="NCBI Taxonomy" id="3053470"/>
    <lineage>
        <taxon>Bacteria</taxon>
        <taxon>Bacillati</taxon>
        <taxon>Actinomycetota</taxon>
        <taxon>Actinomycetes</taxon>
        <taxon>Pseudonocardiales</taxon>
        <taxon>Pseudonocardiaceae</taxon>
        <taxon>Actinomycetospora</taxon>
    </lineage>
</organism>
<dbReference type="RefSeq" id="WP_286054739.1">
    <property type="nucleotide sequence ID" value="NZ_JASVWF010000004.1"/>
</dbReference>
<name>A0ABT7ME04_9PSEU</name>
<dbReference type="InterPro" id="IPR000835">
    <property type="entry name" value="HTH_MarR-typ"/>
</dbReference>
<protein>
    <submittedName>
        <fullName evidence="3">MarR family transcriptional regulator</fullName>
    </submittedName>
</protein>
<feature type="domain" description="HTH marR-type" evidence="2">
    <location>
        <begin position="23"/>
        <end position="154"/>
    </location>
</feature>
<evidence type="ECO:0000313" key="3">
    <source>
        <dbReference type="EMBL" id="MDL5158217.1"/>
    </source>
</evidence>
<dbReference type="PANTHER" id="PTHR39515:SF2">
    <property type="entry name" value="HTH-TYPE TRANSCRIPTIONAL REGULATOR RV0880"/>
    <property type="match status" value="1"/>
</dbReference>